<dbReference type="STRING" id="1408157.A0A1J7JJ50"/>
<dbReference type="Gene3D" id="4.10.240.10">
    <property type="entry name" value="Zn(2)-C6 fungal-type DNA-binding domain"/>
    <property type="match status" value="1"/>
</dbReference>
<dbReference type="PROSITE" id="PS50048">
    <property type="entry name" value="ZN2_CY6_FUNGAL_2"/>
    <property type="match status" value="1"/>
</dbReference>
<dbReference type="OrthoDB" id="9930022at2759"/>
<dbReference type="InParanoid" id="A0A1J7JJ50"/>
<name>A0A1J7JJ50_9PEZI</name>
<dbReference type="SMART" id="SM00066">
    <property type="entry name" value="GAL4"/>
    <property type="match status" value="1"/>
</dbReference>
<evidence type="ECO:0000256" key="2">
    <source>
        <dbReference type="SAM" id="MobiDB-lite"/>
    </source>
</evidence>
<dbReference type="Pfam" id="PF00172">
    <property type="entry name" value="Zn_clus"/>
    <property type="match status" value="1"/>
</dbReference>
<dbReference type="GO" id="GO:0000981">
    <property type="term" value="F:DNA-binding transcription factor activity, RNA polymerase II-specific"/>
    <property type="evidence" value="ECO:0007669"/>
    <property type="project" value="InterPro"/>
</dbReference>
<keyword evidence="1" id="KW-0539">Nucleus</keyword>
<dbReference type="AlphaFoldDB" id="A0A1J7JJ50"/>
<dbReference type="InterPro" id="IPR036864">
    <property type="entry name" value="Zn2-C6_fun-type_DNA-bd_sf"/>
</dbReference>
<organism evidence="4 5">
    <name type="scientific">Coniochaeta ligniaria NRRL 30616</name>
    <dbReference type="NCBI Taxonomy" id="1408157"/>
    <lineage>
        <taxon>Eukaryota</taxon>
        <taxon>Fungi</taxon>
        <taxon>Dikarya</taxon>
        <taxon>Ascomycota</taxon>
        <taxon>Pezizomycotina</taxon>
        <taxon>Sordariomycetes</taxon>
        <taxon>Sordariomycetidae</taxon>
        <taxon>Coniochaetales</taxon>
        <taxon>Coniochaetaceae</taxon>
        <taxon>Coniochaeta</taxon>
    </lineage>
</organism>
<proteinExistence type="predicted"/>
<evidence type="ECO:0000313" key="5">
    <source>
        <dbReference type="Proteomes" id="UP000182658"/>
    </source>
</evidence>
<dbReference type="PANTHER" id="PTHR37534:SF46">
    <property type="entry name" value="ZN(II)2CYS6 TRANSCRIPTION FACTOR (EUROFUNG)"/>
    <property type="match status" value="1"/>
</dbReference>
<dbReference type="Proteomes" id="UP000182658">
    <property type="component" value="Unassembled WGS sequence"/>
</dbReference>
<feature type="region of interest" description="Disordered" evidence="2">
    <location>
        <begin position="57"/>
        <end position="122"/>
    </location>
</feature>
<evidence type="ECO:0000313" key="4">
    <source>
        <dbReference type="EMBL" id="OIW29292.1"/>
    </source>
</evidence>
<dbReference type="EMBL" id="KV875098">
    <property type="protein sequence ID" value="OIW29292.1"/>
    <property type="molecule type" value="Genomic_DNA"/>
</dbReference>
<sequence>MKDTTPARKRMRKRKACLQCTKSKRKCDKTSPVCKRCLERGDSCRYELLPHLPPSVADVLDEDHGGEASGSGSPDRWFHNTDHTATYTDNCLSPPPSQQQDASPQIQSGSSNNVSASAATDSACNPCTNDRWFLDPESWDTQQISRPELALEALVSEETLPHYISRLQAWLRRWVEDGHSPLMHRQLYRGHMPDCVQDAFTALTAYYATKPTTKPATMRMVNNRAKKLVDSHSQLYLATDTSDFAISAPSIALDTLTHVSRTQALFVYQMIRLFDGDIRSRAQAEEQSHVLTAWACQMLASARLDCSGAALLSDDDAGCPNVPSGGSSLNRTNQLPVNGVVTTLSHVVSSDPPSLWRTWVLAESVRRTYLMANFMQSVYHNIKHGWSVCPGGAAFSARAGLWDATTASEWCKETRRKLSTPGAKLSVSKSLLLLESMDTWGILQDNKPEDVDDFTIAVLEIAYGMDLVEHWVLERGGGRADVN</sequence>
<dbReference type="SUPFAM" id="SSF57701">
    <property type="entry name" value="Zn2/Cys6 DNA-binding domain"/>
    <property type="match status" value="1"/>
</dbReference>
<feature type="compositionally biased region" description="Low complexity" evidence="2">
    <location>
        <begin position="98"/>
        <end position="122"/>
    </location>
</feature>
<dbReference type="CDD" id="cd00067">
    <property type="entry name" value="GAL4"/>
    <property type="match status" value="1"/>
</dbReference>
<dbReference type="InterPro" id="IPR001138">
    <property type="entry name" value="Zn2Cys6_DnaBD"/>
</dbReference>
<dbReference type="PROSITE" id="PS00463">
    <property type="entry name" value="ZN2_CY6_FUNGAL_1"/>
    <property type="match status" value="1"/>
</dbReference>
<dbReference type="PANTHER" id="PTHR37534">
    <property type="entry name" value="TRANSCRIPTIONAL ACTIVATOR PROTEIN UGA3"/>
    <property type="match status" value="1"/>
</dbReference>
<evidence type="ECO:0000259" key="3">
    <source>
        <dbReference type="PROSITE" id="PS50048"/>
    </source>
</evidence>
<reference evidence="4 5" key="1">
    <citation type="submission" date="2016-10" db="EMBL/GenBank/DDBJ databases">
        <title>Draft genome sequence of Coniochaeta ligniaria NRRL30616, a lignocellulolytic fungus for bioabatement of inhibitors in plant biomass hydrolysates.</title>
        <authorList>
            <consortium name="DOE Joint Genome Institute"/>
            <person name="Jimenez D.J."/>
            <person name="Hector R.E."/>
            <person name="Riley R."/>
            <person name="Sun H."/>
            <person name="Grigoriev I.V."/>
            <person name="Van Elsas J.D."/>
            <person name="Nichols N.N."/>
        </authorList>
    </citation>
    <scope>NUCLEOTIDE SEQUENCE [LARGE SCALE GENOMIC DNA]</scope>
    <source>
        <strain evidence="4 5">NRRL 30616</strain>
    </source>
</reference>
<gene>
    <name evidence="4" type="ORF">CONLIGDRAFT_633453</name>
</gene>
<dbReference type="GO" id="GO:0008270">
    <property type="term" value="F:zinc ion binding"/>
    <property type="evidence" value="ECO:0007669"/>
    <property type="project" value="InterPro"/>
</dbReference>
<accession>A0A1J7JJ50</accession>
<feature type="domain" description="Zn(2)-C6 fungal-type" evidence="3">
    <location>
        <begin position="16"/>
        <end position="46"/>
    </location>
</feature>
<keyword evidence="5" id="KW-1185">Reference proteome</keyword>
<evidence type="ECO:0000256" key="1">
    <source>
        <dbReference type="ARBA" id="ARBA00023242"/>
    </source>
</evidence>
<dbReference type="PRINTS" id="PR00755">
    <property type="entry name" value="AFLATOXINBRP"/>
</dbReference>
<protein>
    <recommendedName>
        <fullName evidence="3">Zn(2)-C6 fungal-type domain-containing protein</fullName>
    </recommendedName>
</protein>